<accession>V5SH01</accession>
<sequence>MTSKDPRAPSHSAAKKEERLAKALRDNLARRKALQRAKRTHDDAPSETSTASSPAPARKDEPHA</sequence>
<dbReference type="Proteomes" id="UP000018542">
    <property type="component" value="Chromosome"/>
</dbReference>
<name>V5SH01_9HYPH</name>
<reference evidence="2 3" key="1">
    <citation type="journal article" date="2014" name="Genome Announc.">
        <title>Complete Genome Sequence of Hyphomicrobium nitrativorans Strain NL23, a Denitrifying Bacterium Isolated from Biofilm of a Methanol-Fed Denitrification System Treating Seawater at the Montreal Biodome.</title>
        <authorList>
            <person name="Martineau C."/>
            <person name="Villeneuve C."/>
            <person name="Mauffrey F."/>
            <person name="Villemur R."/>
        </authorList>
    </citation>
    <scope>NUCLEOTIDE SEQUENCE [LARGE SCALE GENOMIC DNA]</scope>
    <source>
        <strain evidence="2">NL23</strain>
    </source>
</reference>
<dbReference type="STRING" id="1029756.W911_00220"/>
<feature type="compositionally biased region" description="Basic residues" evidence="1">
    <location>
        <begin position="30"/>
        <end position="39"/>
    </location>
</feature>
<feature type="compositionally biased region" description="Low complexity" evidence="1">
    <location>
        <begin position="46"/>
        <end position="56"/>
    </location>
</feature>
<evidence type="ECO:0000313" key="2">
    <source>
        <dbReference type="EMBL" id="AHB49782.1"/>
    </source>
</evidence>
<evidence type="ECO:0000313" key="3">
    <source>
        <dbReference type="Proteomes" id="UP000018542"/>
    </source>
</evidence>
<dbReference type="EMBL" id="CP006912">
    <property type="protein sequence ID" value="AHB49782.1"/>
    <property type="molecule type" value="Genomic_DNA"/>
</dbReference>
<keyword evidence="3" id="KW-1185">Reference proteome</keyword>
<dbReference type="HOGENOM" id="CLU_2861708_0_0_5"/>
<feature type="region of interest" description="Disordered" evidence="1">
    <location>
        <begin position="29"/>
        <end position="64"/>
    </location>
</feature>
<organism evidence="2 3">
    <name type="scientific">Hyphomicrobium nitrativorans NL23</name>
    <dbReference type="NCBI Taxonomy" id="1029756"/>
    <lineage>
        <taxon>Bacteria</taxon>
        <taxon>Pseudomonadati</taxon>
        <taxon>Pseudomonadota</taxon>
        <taxon>Alphaproteobacteria</taxon>
        <taxon>Hyphomicrobiales</taxon>
        <taxon>Hyphomicrobiaceae</taxon>
        <taxon>Hyphomicrobium</taxon>
    </lineage>
</organism>
<evidence type="ECO:0000256" key="1">
    <source>
        <dbReference type="SAM" id="MobiDB-lite"/>
    </source>
</evidence>
<dbReference type="KEGG" id="hni:W911_00220"/>
<gene>
    <name evidence="2" type="ORF">W911_00220</name>
</gene>
<protein>
    <submittedName>
        <fullName evidence="2">Uncharacterized protein</fullName>
    </submittedName>
</protein>
<dbReference type="AlphaFoldDB" id="V5SH01"/>
<proteinExistence type="predicted"/>